<feature type="region of interest" description="Disordered" evidence="9">
    <location>
        <begin position="1"/>
        <end position="27"/>
    </location>
</feature>
<dbReference type="CDD" id="cd06261">
    <property type="entry name" value="TM_PBP2"/>
    <property type="match status" value="1"/>
</dbReference>
<keyword evidence="6 8" id="KW-1133">Transmembrane helix</keyword>
<organism evidence="11 12">
    <name type="scientific">Xanthomonas campestris pv. campestris (strain B100)</name>
    <dbReference type="NCBI Taxonomy" id="509169"/>
    <lineage>
        <taxon>Bacteria</taxon>
        <taxon>Pseudomonadati</taxon>
        <taxon>Pseudomonadota</taxon>
        <taxon>Gammaproteobacteria</taxon>
        <taxon>Lysobacterales</taxon>
        <taxon>Lysobacteraceae</taxon>
        <taxon>Xanthomonas</taxon>
    </lineage>
</organism>
<keyword evidence="4" id="KW-1003">Cell membrane</keyword>
<comment type="similarity">
    <text evidence="2">Belongs to the binding-protein-dependent transport system permease family. CysTW subfamily.</text>
</comment>
<dbReference type="HOGENOM" id="CLU_016047_18_3_6"/>
<feature type="transmembrane region" description="Helical" evidence="8">
    <location>
        <begin position="275"/>
        <end position="298"/>
    </location>
</feature>
<keyword evidence="7 8" id="KW-0472">Membrane</keyword>
<dbReference type="InterPro" id="IPR000515">
    <property type="entry name" value="MetI-like"/>
</dbReference>
<protein>
    <submittedName>
        <fullName evidence="11">Putrescine ABC transporter permease</fullName>
    </submittedName>
</protein>
<accession>B0RRV0</accession>
<evidence type="ECO:0000256" key="2">
    <source>
        <dbReference type="ARBA" id="ARBA00007069"/>
    </source>
</evidence>
<evidence type="ECO:0000313" key="11">
    <source>
        <dbReference type="EMBL" id="CAP51185.1"/>
    </source>
</evidence>
<dbReference type="PANTHER" id="PTHR42929">
    <property type="entry name" value="INNER MEMBRANE ABC TRANSPORTER PERMEASE PROTEIN YDCU-RELATED-RELATED"/>
    <property type="match status" value="1"/>
</dbReference>
<dbReference type="GO" id="GO:0055085">
    <property type="term" value="P:transmembrane transport"/>
    <property type="evidence" value="ECO:0007669"/>
    <property type="project" value="InterPro"/>
</dbReference>
<evidence type="ECO:0000313" key="12">
    <source>
        <dbReference type="Proteomes" id="UP000001188"/>
    </source>
</evidence>
<keyword evidence="5 8" id="KW-0812">Transmembrane</keyword>
<dbReference type="Pfam" id="PF00528">
    <property type="entry name" value="BPD_transp_1"/>
    <property type="match status" value="1"/>
</dbReference>
<dbReference type="PANTHER" id="PTHR42929:SF3">
    <property type="entry name" value="PUTRESCINE TRANSPORT SYSTEM PERMEASE PROTEIN POTH"/>
    <property type="match status" value="1"/>
</dbReference>
<dbReference type="AlphaFoldDB" id="B0RRV0"/>
<evidence type="ECO:0000256" key="5">
    <source>
        <dbReference type="ARBA" id="ARBA00022692"/>
    </source>
</evidence>
<evidence type="ECO:0000256" key="7">
    <source>
        <dbReference type="ARBA" id="ARBA00023136"/>
    </source>
</evidence>
<evidence type="ECO:0000256" key="1">
    <source>
        <dbReference type="ARBA" id="ARBA00004651"/>
    </source>
</evidence>
<dbReference type="Proteomes" id="UP000001188">
    <property type="component" value="Chromosome"/>
</dbReference>
<evidence type="ECO:0000256" key="6">
    <source>
        <dbReference type="ARBA" id="ARBA00022989"/>
    </source>
</evidence>
<name>B0RRV0_XANCB</name>
<evidence type="ECO:0000256" key="4">
    <source>
        <dbReference type="ARBA" id="ARBA00022475"/>
    </source>
</evidence>
<dbReference type="EMBL" id="AM920689">
    <property type="protein sequence ID" value="CAP51185.1"/>
    <property type="molecule type" value="Genomic_DNA"/>
</dbReference>
<reference evidence="11 12" key="1">
    <citation type="journal article" date="2008" name="J. Biotechnol.">
        <title>The genome of Xanthomonas campestris pv. campestris B100 and its use for the reconstruction of metabolic pathways involved in xanthan biosynthesis.</title>
        <authorList>
            <person name="Vorholter F.J."/>
            <person name="Schneiker S."/>
            <person name="Goesmann A."/>
            <person name="Krause L."/>
            <person name="Bekel T."/>
            <person name="Kaiser O."/>
            <person name="Linke B."/>
            <person name="Patschkowski T."/>
            <person name="Ruckert C."/>
            <person name="Schmid J."/>
            <person name="Sidhu V.K."/>
            <person name="Sieber V."/>
            <person name="Tauch A."/>
            <person name="Watt S.A."/>
            <person name="Weisshaar B."/>
            <person name="Becker A."/>
            <person name="Niehaus K."/>
            <person name="Puhler A."/>
        </authorList>
    </citation>
    <scope>NUCLEOTIDE SEQUENCE [LARGE SCALE GENOMIC DNA]</scope>
    <source>
        <strain evidence="11 12">B100</strain>
    </source>
</reference>
<feature type="transmembrane region" description="Helical" evidence="8">
    <location>
        <begin position="318"/>
        <end position="340"/>
    </location>
</feature>
<feature type="transmembrane region" description="Helical" evidence="8">
    <location>
        <begin position="70"/>
        <end position="90"/>
    </location>
</feature>
<feature type="transmembrane region" description="Helical" evidence="8">
    <location>
        <begin position="102"/>
        <end position="124"/>
    </location>
</feature>
<gene>
    <name evidence="11" type="ORF">XCCB100_1834</name>
</gene>
<feature type="domain" description="ABC transmembrane type-1" evidence="10">
    <location>
        <begin position="133"/>
        <end position="339"/>
    </location>
</feature>
<feature type="transmembrane region" description="Helical" evidence="8">
    <location>
        <begin position="130"/>
        <end position="156"/>
    </location>
</feature>
<dbReference type="SUPFAM" id="SSF161098">
    <property type="entry name" value="MetI-like"/>
    <property type="match status" value="1"/>
</dbReference>
<evidence type="ECO:0000259" key="10">
    <source>
        <dbReference type="PROSITE" id="PS50928"/>
    </source>
</evidence>
<feature type="transmembrane region" description="Helical" evidence="8">
    <location>
        <begin position="168"/>
        <end position="189"/>
    </location>
</feature>
<sequence>MRPRLPRVASKTTAQPPGGRGRRSESSCTTRTLRFLRAIRAPLATARYVLLTTLSRGLPGARWGVIAAPYLWLLVFFAIPFLIVLKISFAERATAMPPYTPLFAYAADGAVSLKLHLGNYLALLRDSQYVAAYLSSIKIAAISTALALLIGYPMAYVIARLPLATRNVAMMLVVLPSWTSFLIRVYAWIGILDGNGLLNQALLALGVIEQPLQLLYTPIAAYIGIVYCYLPFMVLPLYANLVKHDSRLLEVAYDLGARPWQAFVRITLPLSRNGIVAGCMLVMIPAVGEFVIPEMLGGPGTLMIGRVLWGEFFNNRDWPVAAAVATVMLVLLLVPIVIFHRYQQRELEGRLT</sequence>
<dbReference type="GO" id="GO:0005886">
    <property type="term" value="C:plasma membrane"/>
    <property type="evidence" value="ECO:0007669"/>
    <property type="project" value="UniProtKB-SubCell"/>
</dbReference>
<evidence type="ECO:0000256" key="8">
    <source>
        <dbReference type="RuleBase" id="RU363032"/>
    </source>
</evidence>
<dbReference type="InterPro" id="IPR035906">
    <property type="entry name" value="MetI-like_sf"/>
</dbReference>
<comment type="subcellular location">
    <subcellularLocation>
        <location evidence="1 8">Cell membrane</location>
        <topology evidence="1 8">Multi-pass membrane protein</topology>
    </subcellularLocation>
</comment>
<keyword evidence="3 8" id="KW-0813">Transport</keyword>
<proteinExistence type="inferred from homology"/>
<dbReference type="KEGG" id="xca:xcc-b100_1834"/>
<dbReference type="Gene3D" id="1.10.3720.10">
    <property type="entry name" value="MetI-like"/>
    <property type="match status" value="1"/>
</dbReference>
<evidence type="ECO:0000256" key="9">
    <source>
        <dbReference type="SAM" id="MobiDB-lite"/>
    </source>
</evidence>
<evidence type="ECO:0000256" key="3">
    <source>
        <dbReference type="ARBA" id="ARBA00022448"/>
    </source>
</evidence>
<dbReference type="PROSITE" id="PS50928">
    <property type="entry name" value="ABC_TM1"/>
    <property type="match status" value="1"/>
</dbReference>
<feature type="transmembrane region" description="Helical" evidence="8">
    <location>
        <begin position="219"/>
        <end position="239"/>
    </location>
</feature>